<keyword evidence="2" id="KW-1185">Reference proteome</keyword>
<dbReference type="EMBL" id="JAWDGP010004086">
    <property type="protein sequence ID" value="KAK3767977.1"/>
    <property type="molecule type" value="Genomic_DNA"/>
</dbReference>
<evidence type="ECO:0000313" key="1">
    <source>
        <dbReference type="EMBL" id="KAK3767977.1"/>
    </source>
</evidence>
<proteinExistence type="predicted"/>
<dbReference type="AlphaFoldDB" id="A0AAE0ZEP7"/>
<comment type="caution">
    <text evidence="1">The sequence shown here is derived from an EMBL/GenBank/DDBJ whole genome shotgun (WGS) entry which is preliminary data.</text>
</comment>
<protein>
    <submittedName>
        <fullName evidence="1">Uncharacterized protein</fullName>
    </submittedName>
</protein>
<sequence length="153" mass="16528">MDLTARSGVNLTSPVRGRVSRTGRCNRLGPHGTLWCELNITGAVTDMDLTARSGVNLTSPVRGRVSHIGCCNRHGAHGALWCEPNITSERTCVTHWGAVTDMDLTARSGVNLPSPVRGRVSHIGCCNRHGPHGALRCEPNITSERTCVTHWVL</sequence>
<accession>A0AAE0ZEP7</accession>
<evidence type="ECO:0000313" key="2">
    <source>
        <dbReference type="Proteomes" id="UP001283361"/>
    </source>
</evidence>
<name>A0AAE0ZEP7_9GAST</name>
<gene>
    <name evidence="1" type="ORF">RRG08_040922</name>
</gene>
<reference evidence="1" key="1">
    <citation type="journal article" date="2023" name="G3 (Bethesda)">
        <title>A reference genome for the long-term kleptoplast-retaining sea slug Elysia crispata morphotype clarki.</title>
        <authorList>
            <person name="Eastman K.E."/>
            <person name="Pendleton A.L."/>
            <person name="Shaikh M.A."/>
            <person name="Suttiyut T."/>
            <person name="Ogas R."/>
            <person name="Tomko P."/>
            <person name="Gavelis G."/>
            <person name="Widhalm J.R."/>
            <person name="Wisecaver J.H."/>
        </authorList>
    </citation>
    <scope>NUCLEOTIDE SEQUENCE</scope>
    <source>
        <strain evidence="1">ECLA1</strain>
    </source>
</reference>
<organism evidence="1 2">
    <name type="scientific">Elysia crispata</name>
    <name type="common">lettuce slug</name>
    <dbReference type="NCBI Taxonomy" id="231223"/>
    <lineage>
        <taxon>Eukaryota</taxon>
        <taxon>Metazoa</taxon>
        <taxon>Spiralia</taxon>
        <taxon>Lophotrochozoa</taxon>
        <taxon>Mollusca</taxon>
        <taxon>Gastropoda</taxon>
        <taxon>Heterobranchia</taxon>
        <taxon>Euthyneura</taxon>
        <taxon>Panpulmonata</taxon>
        <taxon>Sacoglossa</taxon>
        <taxon>Placobranchoidea</taxon>
        <taxon>Plakobranchidae</taxon>
        <taxon>Elysia</taxon>
    </lineage>
</organism>
<dbReference type="Proteomes" id="UP001283361">
    <property type="component" value="Unassembled WGS sequence"/>
</dbReference>